<dbReference type="EMBL" id="DXGE01000011">
    <property type="protein sequence ID" value="HIW85324.1"/>
    <property type="molecule type" value="Genomic_DNA"/>
</dbReference>
<dbReference type="NCBIfam" id="TIGR01643">
    <property type="entry name" value="YD_repeat_2x"/>
    <property type="match status" value="1"/>
</dbReference>
<dbReference type="Proteomes" id="UP000824205">
    <property type="component" value="Unassembled WGS sequence"/>
</dbReference>
<evidence type="ECO:0000313" key="2">
    <source>
        <dbReference type="Proteomes" id="UP000824205"/>
    </source>
</evidence>
<protein>
    <recommendedName>
        <fullName evidence="3">RHS repeat protein</fullName>
    </recommendedName>
</protein>
<gene>
    <name evidence="1" type="ORF">IAA48_02415</name>
</gene>
<sequence length="107" mass="11964">MPDQIYGVTWNGAEKVSYTYDPLGRLTNRKIGSFNNAYTYEDVGTDKTTTLVKSVSTPAGTYSYTYDNIGNILSITDGTYTSSYEYDSLNQLVRANDERAGKTYTYS</sequence>
<comment type="caution">
    <text evidence="1">The sequence shown here is derived from an EMBL/GenBank/DDBJ whole genome shotgun (WGS) entry which is preliminary data.</text>
</comment>
<accession>A0A9D1RCI6</accession>
<organism evidence="1 2">
    <name type="scientific">Candidatus Eubacterium faecipullorum</name>
    <dbReference type="NCBI Taxonomy" id="2838571"/>
    <lineage>
        <taxon>Bacteria</taxon>
        <taxon>Bacillati</taxon>
        <taxon>Bacillota</taxon>
        <taxon>Clostridia</taxon>
        <taxon>Eubacteriales</taxon>
        <taxon>Eubacteriaceae</taxon>
        <taxon>Eubacterium</taxon>
    </lineage>
</organism>
<dbReference type="Gene3D" id="2.180.10.10">
    <property type="entry name" value="RHS repeat-associated core"/>
    <property type="match status" value="1"/>
</dbReference>
<reference evidence="1" key="2">
    <citation type="submission" date="2021-04" db="EMBL/GenBank/DDBJ databases">
        <authorList>
            <person name="Gilroy R."/>
        </authorList>
    </citation>
    <scope>NUCLEOTIDE SEQUENCE</scope>
    <source>
        <strain evidence="1">421</strain>
    </source>
</reference>
<evidence type="ECO:0008006" key="3">
    <source>
        <dbReference type="Google" id="ProtNLM"/>
    </source>
</evidence>
<reference evidence="1" key="1">
    <citation type="journal article" date="2021" name="PeerJ">
        <title>Extensive microbial diversity within the chicken gut microbiome revealed by metagenomics and culture.</title>
        <authorList>
            <person name="Gilroy R."/>
            <person name="Ravi A."/>
            <person name="Getino M."/>
            <person name="Pursley I."/>
            <person name="Horton D.L."/>
            <person name="Alikhan N.F."/>
            <person name="Baker D."/>
            <person name="Gharbi K."/>
            <person name="Hall N."/>
            <person name="Watson M."/>
            <person name="Adriaenssens E.M."/>
            <person name="Foster-Nyarko E."/>
            <person name="Jarju S."/>
            <person name="Secka A."/>
            <person name="Antonio M."/>
            <person name="Oren A."/>
            <person name="Chaudhuri R.R."/>
            <person name="La Ragione R."/>
            <person name="Hildebrand F."/>
            <person name="Pallen M.J."/>
        </authorList>
    </citation>
    <scope>NUCLEOTIDE SEQUENCE</scope>
    <source>
        <strain evidence="1">421</strain>
    </source>
</reference>
<dbReference type="InterPro" id="IPR006530">
    <property type="entry name" value="YD"/>
</dbReference>
<dbReference type="AlphaFoldDB" id="A0A9D1RCI6"/>
<proteinExistence type="predicted"/>
<evidence type="ECO:0000313" key="1">
    <source>
        <dbReference type="EMBL" id="HIW85324.1"/>
    </source>
</evidence>
<name>A0A9D1RCI6_9FIRM</name>